<evidence type="ECO:0000256" key="1">
    <source>
        <dbReference type="SAM" id="MobiDB-lite"/>
    </source>
</evidence>
<dbReference type="EMBL" id="BAAAZO010000004">
    <property type="protein sequence ID" value="GAA3612752.1"/>
    <property type="molecule type" value="Genomic_DNA"/>
</dbReference>
<organism evidence="2 3">
    <name type="scientific">Kineosporia mesophila</name>
    <dbReference type="NCBI Taxonomy" id="566012"/>
    <lineage>
        <taxon>Bacteria</taxon>
        <taxon>Bacillati</taxon>
        <taxon>Actinomycetota</taxon>
        <taxon>Actinomycetes</taxon>
        <taxon>Kineosporiales</taxon>
        <taxon>Kineosporiaceae</taxon>
        <taxon>Kineosporia</taxon>
    </lineage>
</organism>
<evidence type="ECO:0000313" key="3">
    <source>
        <dbReference type="Proteomes" id="UP001501074"/>
    </source>
</evidence>
<proteinExistence type="predicted"/>
<comment type="caution">
    <text evidence="2">The sequence shown here is derived from an EMBL/GenBank/DDBJ whole genome shotgun (WGS) entry which is preliminary data.</text>
</comment>
<name>A0ABP6ZLM8_9ACTN</name>
<evidence type="ECO:0000313" key="2">
    <source>
        <dbReference type="EMBL" id="GAA3612752.1"/>
    </source>
</evidence>
<dbReference type="Proteomes" id="UP001501074">
    <property type="component" value="Unassembled WGS sequence"/>
</dbReference>
<sequence length="63" mass="6187">MKSEARDGLSAAAMPKTLDGGSDSSGEDRNVPGAGGGTCFNILQVSNPGPGGQISRPTSGPAR</sequence>
<feature type="region of interest" description="Disordered" evidence="1">
    <location>
        <begin position="1"/>
        <end position="63"/>
    </location>
</feature>
<keyword evidence="3" id="KW-1185">Reference proteome</keyword>
<reference evidence="3" key="1">
    <citation type="journal article" date="2019" name="Int. J. Syst. Evol. Microbiol.">
        <title>The Global Catalogue of Microorganisms (GCM) 10K type strain sequencing project: providing services to taxonomists for standard genome sequencing and annotation.</title>
        <authorList>
            <consortium name="The Broad Institute Genomics Platform"/>
            <consortium name="The Broad Institute Genome Sequencing Center for Infectious Disease"/>
            <person name="Wu L."/>
            <person name="Ma J."/>
        </authorList>
    </citation>
    <scope>NUCLEOTIDE SEQUENCE [LARGE SCALE GENOMIC DNA]</scope>
    <source>
        <strain evidence="3">JCM 16902</strain>
    </source>
</reference>
<protein>
    <submittedName>
        <fullName evidence="2">Uncharacterized protein</fullName>
    </submittedName>
</protein>
<gene>
    <name evidence="2" type="ORF">GCM10022223_31080</name>
</gene>
<accession>A0ABP6ZLM8</accession>